<accession>A0A3P7VGH6</accession>
<dbReference type="EMBL" id="UZAE01003314">
    <property type="protein sequence ID" value="VDO00425.1"/>
    <property type="molecule type" value="Genomic_DNA"/>
</dbReference>
<dbReference type="Proteomes" id="UP000278807">
    <property type="component" value="Unassembled WGS sequence"/>
</dbReference>
<evidence type="ECO:0000313" key="2">
    <source>
        <dbReference type="EMBL" id="VDO00425.1"/>
    </source>
</evidence>
<feature type="non-terminal residue" evidence="2">
    <location>
        <position position="198"/>
    </location>
</feature>
<evidence type="ECO:0000313" key="3">
    <source>
        <dbReference type="Proteomes" id="UP000278807"/>
    </source>
</evidence>
<evidence type="ECO:0000256" key="1">
    <source>
        <dbReference type="SAM" id="MobiDB-lite"/>
    </source>
</evidence>
<gene>
    <name evidence="2" type="ORF">HNAJ_LOCUS4565</name>
</gene>
<name>A0A3P7VGH6_RODNA</name>
<proteinExistence type="predicted"/>
<organism evidence="2 3">
    <name type="scientific">Rodentolepis nana</name>
    <name type="common">Dwarf tapeworm</name>
    <name type="synonym">Hymenolepis nana</name>
    <dbReference type="NCBI Taxonomy" id="102285"/>
    <lineage>
        <taxon>Eukaryota</taxon>
        <taxon>Metazoa</taxon>
        <taxon>Spiralia</taxon>
        <taxon>Lophotrochozoa</taxon>
        <taxon>Platyhelminthes</taxon>
        <taxon>Cestoda</taxon>
        <taxon>Eucestoda</taxon>
        <taxon>Cyclophyllidea</taxon>
        <taxon>Hymenolepididae</taxon>
        <taxon>Rodentolepis</taxon>
    </lineage>
</organism>
<protein>
    <submittedName>
        <fullName evidence="2">Uncharacterized protein</fullName>
    </submittedName>
</protein>
<keyword evidence="3" id="KW-1185">Reference proteome</keyword>
<reference evidence="2 3" key="1">
    <citation type="submission" date="2018-11" db="EMBL/GenBank/DDBJ databases">
        <authorList>
            <consortium name="Pathogen Informatics"/>
        </authorList>
    </citation>
    <scope>NUCLEOTIDE SEQUENCE [LARGE SCALE GENOMIC DNA]</scope>
</reference>
<feature type="region of interest" description="Disordered" evidence="1">
    <location>
        <begin position="149"/>
        <end position="198"/>
    </location>
</feature>
<dbReference type="AlphaFoldDB" id="A0A3P7VGH6"/>
<sequence>MDTESGALSLSLGLDTESGGDSILIRLFFALLTTDGMVKGVSHWLLFEKLWKHYKNGLCLQLKVSKCTLEVTRLGDIDGNPLDFVTKNPECKVLPFRADPDTDHPFKTGSSCSACPEGFRRCESGMCAPESQHPVEPEFQLDVFENEANNDENEGPKEAAQNMDKNSVNNPYAPASGPDGQILDNSNTDGASKLRVLF</sequence>